<sequence length="593" mass="64795">MLDRRSLMLSVAGAGLIAALPVTAFARSQQDAALDALLTEWFYDNVERSPTFATSLGIDKDDRAHLAGRLGDLSLEAEAEDKARDIARWERLKAWSSEGLSDSMRVTLAVSQFQAETAAMRAELPFVGSPYIVAQNGGTYFSVPDFMTNQHRLETTADAEAFLSRLKAFAVQLDQENARLEADAGAGITLPAVIMDKTLTQLKTLRDTPAAEMAMVQALVRKTGEKSLAGDWGARAAVIVDEEIRPALTRQIAVFEAQRPTASNDVGVWRLPQGERLYNLGIRGYTTTTYTGAEIHEIGLQQVASIQAEIDTILKSLGMTEGTVGERVNALGQDPQHLWPNTDEGKVALIASLNDMVAAITPRLPEVFSTLPQAPVEIRRVPVSIQIGAPGGYYQAASLDGSRPGAYYINLRDTANRPKWSLPTLTYHEAVPGHHFQISVAREAGTLPIYRRASGFSAYNEGWALYSERVAADDLNMYEGNPLGRIGYLQAYLFRAVRLVVDTGLHDKRWSRGQAIAYMIAEAATPANSAQSEVDRYIVWPGQACSYKLGQTVIEGLRQEAEAKPGFDIKAFHDRMLLNGSVPLAVLQGIMRA</sequence>
<dbReference type="InterPro" id="IPR010281">
    <property type="entry name" value="DUF885"/>
</dbReference>
<dbReference type="AlphaFoldDB" id="A0A258HLU9"/>
<dbReference type="InterPro" id="IPR006311">
    <property type="entry name" value="TAT_signal"/>
</dbReference>
<accession>A0A258HLU9</accession>
<feature type="signal peptide" evidence="1">
    <location>
        <begin position="1"/>
        <end position="24"/>
    </location>
</feature>
<dbReference type="EMBL" id="NCEQ01000006">
    <property type="protein sequence ID" value="OYX57332.1"/>
    <property type="molecule type" value="Genomic_DNA"/>
</dbReference>
<dbReference type="Pfam" id="PF05960">
    <property type="entry name" value="DUF885"/>
    <property type="match status" value="1"/>
</dbReference>
<proteinExistence type="predicted"/>
<evidence type="ECO:0000256" key="1">
    <source>
        <dbReference type="SAM" id="SignalP"/>
    </source>
</evidence>
<dbReference type="PROSITE" id="PS51318">
    <property type="entry name" value="TAT"/>
    <property type="match status" value="1"/>
</dbReference>
<organism evidence="2 3">
    <name type="scientific">Brevundimonas subvibrioides</name>
    <dbReference type="NCBI Taxonomy" id="74313"/>
    <lineage>
        <taxon>Bacteria</taxon>
        <taxon>Pseudomonadati</taxon>
        <taxon>Pseudomonadota</taxon>
        <taxon>Alphaproteobacteria</taxon>
        <taxon>Caulobacterales</taxon>
        <taxon>Caulobacteraceae</taxon>
        <taxon>Brevundimonas</taxon>
    </lineage>
</organism>
<dbReference type="Proteomes" id="UP000216147">
    <property type="component" value="Unassembled WGS sequence"/>
</dbReference>
<feature type="chain" id="PRO_5012785058" evidence="1">
    <location>
        <begin position="25"/>
        <end position="593"/>
    </location>
</feature>
<reference evidence="2 3" key="1">
    <citation type="submission" date="2017-03" db="EMBL/GenBank/DDBJ databases">
        <title>Lifting the veil on microbial sulfur biogeochemistry in mining wastewaters.</title>
        <authorList>
            <person name="Kantor R.S."/>
            <person name="Colenbrander Nelson T."/>
            <person name="Marshall S."/>
            <person name="Bennett D."/>
            <person name="Apte S."/>
            <person name="Camacho D."/>
            <person name="Thomas B.C."/>
            <person name="Warren L.A."/>
            <person name="Banfield J.F."/>
        </authorList>
    </citation>
    <scope>NUCLEOTIDE SEQUENCE [LARGE SCALE GENOMIC DNA]</scope>
    <source>
        <strain evidence="2">32-68-21</strain>
    </source>
</reference>
<name>A0A258HLU9_9CAUL</name>
<protein>
    <submittedName>
        <fullName evidence="2">Tat pathway signal protein</fullName>
    </submittedName>
</protein>
<keyword evidence="1" id="KW-0732">Signal</keyword>
<comment type="caution">
    <text evidence="2">The sequence shown here is derived from an EMBL/GenBank/DDBJ whole genome shotgun (WGS) entry which is preliminary data.</text>
</comment>
<evidence type="ECO:0000313" key="3">
    <source>
        <dbReference type="Proteomes" id="UP000216147"/>
    </source>
</evidence>
<gene>
    <name evidence="2" type="ORF">B7Y86_06395</name>
</gene>
<dbReference type="PANTHER" id="PTHR33361:SF2">
    <property type="entry name" value="DUF885 DOMAIN-CONTAINING PROTEIN"/>
    <property type="match status" value="1"/>
</dbReference>
<evidence type="ECO:0000313" key="2">
    <source>
        <dbReference type="EMBL" id="OYX57332.1"/>
    </source>
</evidence>
<dbReference type="PANTHER" id="PTHR33361">
    <property type="entry name" value="GLR0591 PROTEIN"/>
    <property type="match status" value="1"/>
</dbReference>